<feature type="signal peptide" evidence="1">
    <location>
        <begin position="1"/>
        <end position="23"/>
    </location>
</feature>
<keyword evidence="3" id="KW-1185">Reference proteome</keyword>
<dbReference type="InterPro" id="IPR052913">
    <property type="entry name" value="Glycopeptide_resist_protein"/>
</dbReference>
<reference evidence="2 3" key="1">
    <citation type="submission" date="2023-07" db="EMBL/GenBank/DDBJ databases">
        <title>Bacillus lucianemedeirus sp. nov, a new species isolated from an immunobiological production facility.</title>
        <authorList>
            <person name="Costa L.V."/>
            <person name="Miranda R.V.S.L."/>
            <person name="Brandao M.L.L."/>
            <person name="Reis C.M.F."/>
            <person name="Frazao A.M."/>
            <person name="Cruz F.V."/>
            <person name="Baio P.V.P."/>
            <person name="Veras J.F.C."/>
            <person name="Ramos J.N."/>
            <person name="Vieira V."/>
        </authorList>
    </citation>
    <scope>NUCLEOTIDE SEQUENCE [LARGE SCALE GENOMIC DNA]</scope>
    <source>
        <strain evidence="2 3">B190/17</strain>
    </source>
</reference>
<dbReference type="PANTHER" id="PTHR35788:SF1">
    <property type="entry name" value="EXPORTED PROTEIN"/>
    <property type="match status" value="1"/>
</dbReference>
<dbReference type="RefSeq" id="WP_404314207.1">
    <property type="nucleotide sequence ID" value="NZ_JAUIYO010000001.1"/>
</dbReference>
<proteinExistence type="predicted"/>
<protein>
    <submittedName>
        <fullName evidence="2">VanW family protein</fullName>
    </submittedName>
</protein>
<name>A0ABW8I5S9_9BACI</name>
<dbReference type="PANTHER" id="PTHR35788">
    <property type="entry name" value="EXPORTED PROTEIN-RELATED"/>
    <property type="match status" value="1"/>
</dbReference>
<evidence type="ECO:0000256" key="1">
    <source>
        <dbReference type="SAM" id="SignalP"/>
    </source>
</evidence>
<evidence type="ECO:0000313" key="2">
    <source>
        <dbReference type="EMBL" id="MFK2824570.1"/>
    </source>
</evidence>
<gene>
    <name evidence="2" type="ORF">QYG89_02510</name>
</gene>
<feature type="chain" id="PRO_5046834985" evidence="1">
    <location>
        <begin position="24"/>
        <end position="291"/>
    </location>
</feature>
<comment type="caution">
    <text evidence="2">The sequence shown here is derived from an EMBL/GenBank/DDBJ whole genome shotgun (WGS) entry which is preliminary data.</text>
</comment>
<sequence length="291" mass="33083">MIKKMICMVLLLLAAVPPHQPSAQRLIVTDQTNSETIMHQHFSLSPIGEVWIDQEKLHLLMERLSKQVYREPVNARLDDKGTIVPAELGTILDRQTFLEQFYSFYYGNESGVIHVPTKSIYPKVDSELLAEISTKEVGRFTTYYRENNKERSHNIVLAAKAIDNHVVFPGEKFSFNDVVGRRTKERGYKRAPVIVRGELAEDIGGGICQVSSTLFNAVNLKGVQIIERYSHSRRVPYVPPGKDATVSWWGPDFVFKNQYNQPILIRAASKHGKMTVRIFSSEAIEIKGAFY</sequence>
<accession>A0ABW8I5S9</accession>
<organism evidence="2 3">
    <name type="scientific">Bacillus lumedeiriae</name>
    <dbReference type="NCBI Taxonomy" id="3058829"/>
    <lineage>
        <taxon>Bacteria</taxon>
        <taxon>Bacillati</taxon>
        <taxon>Bacillota</taxon>
        <taxon>Bacilli</taxon>
        <taxon>Bacillales</taxon>
        <taxon>Bacillaceae</taxon>
        <taxon>Bacillus</taxon>
    </lineage>
</organism>
<dbReference type="Pfam" id="PF04294">
    <property type="entry name" value="VanW"/>
    <property type="match status" value="1"/>
</dbReference>
<evidence type="ECO:0000313" key="3">
    <source>
        <dbReference type="Proteomes" id="UP001619911"/>
    </source>
</evidence>
<dbReference type="Proteomes" id="UP001619911">
    <property type="component" value="Unassembled WGS sequence"/>
</dbReference>
<dbReference type="InterPro" id="IPR007391">
    <property type="entry name" value="Vancomycin_resist_VanW"/>
</dbReference>
<dbReference type="EMBL" id="JAUIYO010000001">
    <property type="protein sequence ID" value="MFK2824570.1"/>
    <property type="molecule type" value="Genomic_DNA"/>
</dbReference>
<keyword evidence="1" id="KW-0732">Signal</keyword>